<dbReference type="GO" id="GO:0004650">
    <property type="term" value="F:polygalacturonase activity"/>
    <property type="evidence" value="ECO:0007669"/>
    <property type="project" value="InterPro"/>
</dbReference>
<evidence type="ECO:0000313" key="17">
    <source>
        <dbReference type="EMBL" id="KAF7351440.1"/>
    </source>
</evidence>
<dbReference type="GO" id="GO:0047911">
    <property type="term" value="F:galacturan 1,4-alpha-galacturonidase activity"/>
    <property type="evidence" value="ECO:0007669"/>
    <property type="project" value="UniProtKB-EC"/>
</dbReference>
<dbReference type="InterPro" id="IPR000743">
    <property type="entry name" value="Glyco_hydro_28"/>
</dbReference>
<organism evidence="17 18">
    <name type="scientific">Mycena sanguinolenta</name>
    <dbReference type="NCBI Taxonomy" id="230812"/>
    <lineage>
        <taxon>Eukaryota</taxon>
        <taxon>Fungi</taxon>
        <taxon>Dikarya</taxon>
        <taxon>Basidiomycota</taxon>
        <taxon>Agaricomycotina</taxon>
        <taxon>Agaricomycetes</taxon>
        <taxon>Agaricomycetidae</taxon>
        <taxon>Agaricales</taxon>
        <taxon>Marasmiineae</taxon>
        <taxon>Mycenaceae</taxon>
        <taxon>Mycena</taxon>
    </lineage>
</organism>
<keyword evidence="9 16" id="KW-0326">Glycosidase</keyword>
<dbReference type="InterPro" id="IPR012334">
    <property type="entry name" value="Pectin_lyas_fold"/>
</dbReference>
<evidence type="ECO:0000256" key="11">
    <source>
        <dbReference type="ARBA" id="ARBA00037312"/>
    </source>
</evidence>
<keyword evidence="8" id="KW-0325">Glycoprotein</keyword>
<comment type="caution">
    <text evidence="17">The sequence shown here is derived from an EMBL/GenBank/DDBJ whole genome shotgun (WGS) entry which is preliminary data.</text>
</comment>
<dbReference type="SUPFAM" id="SSF51126">
    <property type="entry name" value="Pectin lyase-like"/>
    <property type="match status" value="1"/>
</dbReference>
<evidence type="ECO:0000256" key="4">
    <source>
        <dbReference type="ARBA" id="ARBA00022729"/>
    </source>
</evidence>
<dbReference type="AlphaFoldDB" id="A0A8H6Y4B9"/>
<dbReference type="GO" id="GO:0071555">
    <property type="term" value="P:cell wall organization"/>
    <property type="evidence" value="ECO:0007669"/>
    <property type="project" value="UniProtKB-KW"/>
</dbReference>
<keyword evidence="5" id="KW-0677">Repeat</keyword>
<evidence type="ECO:0000256" key="3">
    <source>
        <dbReference type="ARBA" id="ARBA00022525"/>
    </source>
</evidence>
<comment type="similarity">
    <text evidence="2 16">Belongs to the glycosyl hydrolase 28 family.</text>
</comment>
<name>A0A8H6Y4B9_9AGAR</name>
<protein>
    <recommendedName>
        <fullName evidence="12">galacturonan 1,4-alpha-galacturonidase</fullName>
        <ecNumber evidence="12">3.2.1.67</ecNumber>
    </recommendedName>
    <alternativeName>
        <fullName evidence="13">Galacturan 1,4-alpha-galacturonidase C</fullName>
    </alternativeName>
    <alternativeName>
        <fullName evidence="14">Poly(1,4-alpha-D-galacturonide)galacturonohydrolase C</fullName>
    </alternativeName>
</protein>
<dbReference type="GO" id="GO:0045490">
    <property type="term" value="P:pectin catabolic process"/>
    <property type="evidence" value="ECO:0007669"/>
    <property type="project" value="UniProtKB-ARBA"/>
</dbReference>
<dbReference type="Pfam" id="PF00295">
    <property type="entry name" value="Glyco_hydro_28"/>
    <property type="match status" value="1"/>
</dbReference>
<evidence type="ECO:0000256" key="10">
    <source>
        <dbReference type="ARBA" id="ARBA00023316"/>
    </source>
</evidence>
<dbReference type="EC" id="3.2.1.67" evidence="12"/>
<sequence>MLDVEVVASRAPVLLYRSQTRHEASVMRFRLSFLIVTAFVAIPRCVSAATPTQAAPRPTCTVVHTPGADDSPSITAAIANCTNNATILFQEGVEYNSFTPVQFVLGQDVTIQLLGNINLPSNITQVQAGVTGKLYRTGWFSVTSTGPGVSLVGPTTANARLTGGIIRSYGQAWWDAVQQTSRPLLFAWRANNGTISNITISKPIGKSFDLAGNGNTVSGIAIDAKSTTSAFPFNTDGFDVGGDGNVITNSQITNGDDCIAIGSPCTNLHVQGVICTGSHGVSVAAKGGGSVNVANILVEDATFIDGLYGARYKSTSGDMGLATNIVYKNILVKNVTFPIYVTQNYFDQSQAPPPPSNLSVDIQGMSFTNFVGTINSLHPGDGSCISDPCWYFVTGADGTQSIIFDDFYVGTVQDISARDILVIPDRLLAPPTVICNASVTPEDVGFKCWDGLYLPTVL</sequence>
<evidence type="ECO:0000256" key="12">
    <source>
        <dbReference type="ARBA" id="ARBA00038933"/>
    </source>
</evidence>
<dbReference type="PANTHER" id="PTHR31736:SF11">
    <property type="entry name" value="EXOPOLYGALACTURONASE C-RELATED"/>
    <property type="match status" value="1"/>
</dbReference>
<dbReference type="EMBL" id="JACAZH010000013">
    <property type="protein sequence ID" value="KAF7351440.1"/>
    <property type="molecule type" value="Genomic_DNA"/>
</dbReference>
<evidence type="ECO:0000256" key="2">
    <source>
        <dbReference type="ARBA" id="ARBA00008834"/>
    </source>
</evidence>
<comment type="catalytic activity">
    <reaction evidence="15">
        <text>[(1-&gt;4)-alpha-D-galacturonosyl](n) + H2O = alpha-D-galacturonate + [(1-&gt;4)-alpha-D-galacturonosyl](n-1)</text>
        <dbReference type="Rhea" id="RHEA:14117"/>
        <dbReference type="Rhea" id="RHEA-COMP:14570"/>
        <dbReference type="Rhea" id="RHEA-COMP:14572"/>
        <dbReference type="ChEBI" id="CHEBI:15377"/>
        <dbReference type="ChEBI" id="CHEBI:58658"/>
        <dbReference type="ChEBI" id="CHEBI:140523"/>
        <dbReference type="EC" id="3.2.1.67"/>
    </reaction>
</comment>
<dbReference type="Proteomes" id="UP000623467">
    <property type="component" value="Unassembled WGS sequence"/>
</dbReference>
<keyword evidence="18" id="KW-1185">Reference proteome</keyword>
<proteinExistence type="inferred from homology"/>
<dbReference type="InterPro" id="IPR011050">
    <property type="entry name" value="Pectin_lyase_fold/virulence"/>
</dbReference>
<evidence type="ECO:0000256" key="8">
    <source>
        <dbReference type="ARBA" id="ARBA00023180"/>
    </source>
</evidence>
<dbReference type="GO" id="GO:0005576">
    <property type="term" value="C:extracellular region"/>
    <property type="evidence" value="ECO:0007669"/>
    <property type="project" value="UniProtKB-SubCell"/>
</dbReference>
<comment type="subcellular location">
    <subcellularLocation>
        <location evidence="1">Secreted</location>
    </subcellularLocation>
</comment>
<evidence type="ECO:0000256" key="14">
    <source>
        <dbReference type="ARBA" id="ARBA00042262"/>
    </source>
</evidence>
<dbReference type="SMART" id="SM00710">
    <property type="entry name" value="PbH1"/>
    <property type="match status" value="5"/>
</dbReference>
<evidence type="ECO:0000256" key="9">
    <source>
        <dbReference type="ARBA" id="ARBA00023295"/>
    </source>
</evidence>
<dbReference type="PANTHER" id="PTHR31736">
    <property type="match status" value="1"/>
</dbReference>
<evidence type="ECO:0000256" key="15">
    <source>
        <dbReference type="ARBA" id="ARBA00048766"/>
    </source>
</evidence>
<dbReference type="OrthoDB" id="187139at2759"/>
<evidence type="ECO:0000256" key="6">
    <source>
        <dbReference type="ARBA" id="ARBA00022801"/>
    </source>
</evidence>
<keyword evidence="6 16" id="KW-0378">Hydrolase</keyword>
<evidence type="ECO:0000256" key="1">
    <source>
        <dbReference type="ARBA" id="ARBA00004613"/>
    </source>
</evidence>
<accession>A0A8H6Y4B9</accession>
<reference evidence="17" key="1">
    <citation type="submission" date="2020-05" db="EMBL/GenBank/DDBJ databases">
        <title>Mycena genomes resolve the evolution of fungal bioluminescence.</title>
        <authorList>
            <person name="Tsai I.J."/>
        </authorList>
    </citation>
    <scope>NUCLEOTIDE SEQUENCE</scope>
    <source>
        <strain evidence="17">160909Yilan</strain>
    </source>
</reference>
<comment type="function">
    <text evidence="11">Specific in hydrolyzing the terminal glycosidic bond of polygalacturonic acid and oligogalacturonates.</text>
</comment>
<evidence type="ECO:0000256" key="16">
    <source>
        <dbReference type="RuleBase" id="RU361169"/>
    </source>
</evidence>
<evidence type="ECO:0000313" key="18">
    <source>
        <dbReference type="Proteomes" id="UP000623467"/>
    </source>
</evidence>
<keyword evidence="3" id="KW-0964">Secreted</keyword>
<dbReference type="Gene3D" id="2.160.20.10">
    <property type="entry name" value="Single-stranded right-handed beta-helix, Pectin lyase-like"/>
    <property type="match status" value="1"/>
</dbReference>
<keyword evidence="10" id="KW-0961">Cell wall biogenesis/degradation</keyword>
<dbReference type="InterPro" id="IPR006626">
    <property type="entry name" value="PbH1"/>
</dbReference>
<gene>
    <name evidence="17" type="ORF">MSAN_01576000</name>
</gene>
<evidence type="ECO:0000256" key="13">
    <source>
        <dbReference type="ARBA" id="ARBA00041474"/>
    </source>
</evidence>
<keyword evidence="4" id="KW-0732">Signal</keyword>
<keyword evidence="7" id="KW-1015">Disulfide bond</keyword>
<evidence type="ECO:0000256" key="7">
    <source>
        <dbReference type="ARBA" id="ARBA00023157"/>
    </source>
</evidence>
<evidence type="ECO:0000256" key="5">
    <source>
        <dbReference type="ARBA" id="ARBA00022737"/>
    </source>
</evidence>